<feature type="domain" description="C2H2-type" evidence="8">
    <location>
        <begin position="335"/>
        <end position="362"/>
    </location>
</feature>
<dbReference type="PANTHER" id="PTHR16515">
    <property type="entry name" value="PR DOMAIN ZINC FINGER PROTEIN"/>
    <property type="match status" value="1"/>
</dbReference>
<dbReference type="SUPFAM" id="SSF57667">
    <property type="entry name" value="beta-beta-alpha zinc fingers"/>
    <property type="match status" value="4"/>
</dbReference>
<evidence type="ECO:0000256" key="4">
    <source>
        <dbReference type="ARBA" id="ARBA00022771"/>
    </source>
</evidence>
<organism evidence="9 10">
    <name type="scientific">Iphiclides podalirius</name>
    <name type="common">scarce swallowtail</name>
    <dbReference type="NCBI Taxonomy" id="110791"/>
    <lineage>
        <taxon>Eukaryota</taxon>
        <taxon>Metazoa</taxon>
        <taxon>Ecdysozoa</taxon>
        <taxon>Arthropoda</taxon>
        <taxon>Hexapoda</taxon>
        <taxon>Insecta</taxon>
        <taxon>Pterygota</taxon>
        <taxon>Neoptera</taxon>
        <taxon>Endopterygota</taxon>
        <taxon>Lepidoptera</taxon>
        <taxon>Glossata</taxon>
        <taxon>Ditrysia</taxon>
        <taxon>Papilionoidea</taxon>
        <taxon>Papilionidae</taxon>
        <taxon>Papilioninae</taxon>
        <taxon>Iphiclides</taxon>
    </lineage>
</organism>
<protein>
    <recommendedName>
        <fullName evidence="8">C2H2-type domain-containing protein</fullName>
    </recommendedName>
</protein>
<dbReference type="InterPro" id="IPR050331">
    <property type="entry name" value="Zinc_finger"/>
</dbReference>
<dbReference type="PROSITE" id="PS00028">
    <property type="entry name" value="ZINC_FINGER_C2H2_1"/>
    <property type="match status" value="7"/>
</dbReference>
<feature type="domain" description="C2H2-type" evidence="8">
    <location>
        <begin position="250"/>
        <end position="277"/>
    </location>
</feature>
<dbReference type="SMART" id="SM00355">
    <property type="entry name" value="ZnF_C2H2"/>
    <property type="match status" value="8"/>
</dbReference>
<evidence type="ECO:0000256" key="6">
    <source>
        <dbReference type="ARBA" id="ARBA00023242"/>
    </source>
</evidence>
<proteinExistence type="predicted"/>
<feature type="domain" description="C2H2-type" evidence="8">
    <location>
        <begin position="166"/>
        <end position="194"/>
    </location>
</feature>
<dbReference type="EMBL" id="OW152817">
    <property type="protein sequence ID" value="CAH2068139.1"/>
    <property type="molecule type" value="Genomic_DNA"/>
</dbReference>
<evidence type="ECO:0000313" key="9">
    <source>
        <dbReference type="EMBL" id="CAH2068139.1"/>
    </source>
</evidence>
<dbReference type="InterPro" id="IPR036236">
    <property type="entry name" value="Znf_C2H2_sf"/>
</dbReference>
<evidence type="ECO:0000313" key="10">
    <source>
        <dbReference type="Proteomes" id="UP000837857"/>
    </source>
</evidence>
<feature type="domain" description="C2H2-type" evidence="8">
    <location>
        <begin position="363"/>
        <end position="386"/>
    </location>
</feature>
<dbReference type="PANTHER" id="PTHR16515:SF66">
    <property type="entry name" value="C2H2-TYPE DOMAIN-CONTAINING PROTEIN"/>
    <property type="match status" value="1"/>
</dbReference>
<gene>
    <name evidence="9" type="ORF">IPOD504_LOCUS14070</name>
</gene>
<sequence length="408" mass="46904">MKEVASWEKENFDPRAVEMFCFCTNIEIMEADKLPKQFCYDCIIKIESSYTFIKEAQNVNVTLKNIVSRTETSIIVGLENCLRLTVPTLEPKSHLKLTLPDYKLCSSIGNSEKTVLQNNNEYHAIQINKVSNNNATDLPNEQSTQPKVVQSVNTREINNCDNNKKNICPVCRKGFMSKVWFTKHMDKEHSGQKYSCMQCDKTFSKSSQLAYHATTHSDERKFACNLCSKRFKRRKQLNVHTRSHSEERPYACDKCQKRFKLKSILKCHMKVHDGRKQYLCSYCGWAFAQAGNLSVHLRRHTGLRPHACPDCGYRAAAAAALRRHARRHGPEPPPLLCAHCSQRCHDRSALARHQRTHTGELPYRCSSCPRAFADSWKRKTHLMRAHNLALHDIPRLRRDGLPLLPAPP</sequence>
<keyword evidence="6" id="KW-0539">Nucleus</keyword>
<keyword evidence="2" id="KW-0479">Metal-binding</keyword>
<dbReference type="Pfam" id="PF00096">
    <property type="entry name" value="zf-C2H2"/>
    <property type="match status" value="4"/>
</dbReference>
<comment type="subcellular location">
    <subcellularLocation>
        <location evidence="1">Nucleus</location>
    </subcellularLocation>
</comment>
<evidence type="ECO:0000256" key="5">
    <source>
        <dbReference type="ARBA" id="ARBA00022833"/>
    </source>
</evidence>
<keyword evidence="4 7" id="KW-0863">Zinc-finger</keyword>
<feature type="domain" description="C2H2-type" evidence="8">
    <location>
        <begin position="194"/>
        <end position="221"/>
    </location>
</feature>
<reference evidence="9" key="1">
    <citation type="submission" date="2022-03" db="EMBL/GenBank/DDBJ databases">
        <authorList>
            <person name="Martin H S."/>
        </authorList>
    </citation>
    <scope>NUCLEOTIDE SEQUENCE</scope>
</reference>
<feature type="domain" description="C2H2-type" evidence="8">
    <location>
        <begin position="222"/>
        <end position="249"/>
    </location>
</feature>
<keyword evidence="5" id="KW-0862">Zinc</keyword>
<keyword evidence="10" id="KW-1185">Reference proteome</keyword>
<evidence type="ECO:0000256" key="1">
    <source>
        <dbReference type="ARBA" id="ARBA00004123"/>
    </source>
</evidence>
<evidence type="ECO:0000259" key="8">
    <source>
        <dbReference type="PROSITE" id="PS50157"/>
    </source>
</evidence>
<keyword evidence="3" id="KW-0677">Repeat</keyword>
<feature type="non-terminal residue" evidence="9">
    <location>
        <position position="408"/>
    </location>
</feature>
<evidence type="ECO:0000256" key="3">
    <source>
        <dbReference type="ARBA" id="ARBA00022737"/>
    </source>
</evidence>
<feature type="domain" description="C2H2-type" evidence="8">
    <location>
        <begin position="278"/>
        <end position="305"/>
    </location>
</feature>
<dbReference type="SUPFAM" id="SSF57716">
    <property type="entry name" value="Glucocorticoid receptor-like (DNA-binding domain)"/>
    <property type="match status" value="1"/>
</dbReference>
<evidence type="ECO:0000256" key="7">
    <source>
        <dbReference type="PROSITE-ProRule" id="PRU00042"/>
    </source>
</evidence>
<name>A0ABN8IYZ1_9NEOP</name>
<dbReference type="PROSITE" id="PS50157">
    <property type="entry name" value="ZINC_FINGER_C2H2_2"/>
    <property type="match status" value="8"/>
</dbReference>
<feature type="domain" description="C2H2-type" evidence="8">
    <location>
        <begin position="306"/>
        <end position="333"/>
    </location>
</feature>
<dbReference type="InterPro" id="IPR013087">
    <property type="entry name" value="Znf_C2H2_type"/>
</dbReference>
<dbReference type="Proteomes" id="UP000837857">
    <property type="component" value="Chromosome 5"/>
</dbReference>
<accession>A0ABN8IYZ1</accession>
<dbReference type="Gene3D" id="3.30.160.60">
    <property type="entry name" value="Classic Zinc Finger"/>
    <property type="match status" value="7"/>
</dbReference>
<evidence type="ECO:0000256" key="2">
    <source>
        <dbReference type="ARBA" id="ARBA00022723"/>
    </source>
</evidence>